<name>A0AAV4D9E8_9GAST</name>
<evidence type="ECO:0000313" key="3">
    <source>
        <dbReference type="Proteomes" id="UP000735302"/>
    </source>
</evidence>
<comment type="caution">
    <text evidence="2">The sequence shown here is derived from an EMBL/GenBank/DDBJ whole genome shotgun (WGS) entry which is preliminary data.</text>
</comment>
<evidence type="ECO:0000313" key="2">
    <source>
        <dbReference type="EMBL" id="GFO40561.1"/>
    </source>
</evidence>
<dbReference type="Proteomes" id="UP000735302">
    <property type="component" value="Unassembled WGS sequence"/>
</dbReference>
<dbReference type="EMBL" id="BLXT01007620">
    <property type="protein sequence ID" value="GFO40561.1"/>
    <property type="molecule type" value="Genomic_DNA"/>
</dbReference>
<feature type="chain" id="PRO_5043652022" description="Plethodontid modulating factor" evidence="1">
    <location>
        <begin position="22"/>
        <end position="78"/>
    </location>
</feature>
<evidence type="ECO:0008006" key="4">
    <source>
        <dbReference type="Google" id="ProtNLM"/>
    </source>
</evidence>
<keyword evidence="3" id="KW-1185">Reference proteome</keyword>
<protein>
    <recommendedName>
        <fullName evidence="4">Plethodontid modulating factor</fullName>
    </recommendedName>
</protein>
<proteinExistence type="predicted"/>
<sequence length="78" mass="8644">MKYGAVLFVALVAVLVVQTKADACLAMDDTMDDGTLIDCNHFFNSKIDYQTWNIYCCEEADEVPKFDLSSGSMSCECV</sequence>
<gene>
    <name evidence="2" type="ORF">PoB_006706600</name>
</gene>
<reference evidence="2 3" key="1">
    <citation type="journal article" date="2021" name="Elife">
        <title>Chloroplast acquisition without the gene transfer in kleptoplastic sea slugs, Plakobranchus ocellatus.</title>
        <authorList>
            <person name="Maeda T."/>
            <person name="Takahashi S."/>
            <person name="Yoshida T."/>
            <person name="Shimamura S."/>
            <person name="Takaki Y."/>
            <person name="Nagai Y."/>
            <person name="Toyoda A."/>
            <person name="Suzuki Y."/>
            <person name="Arimoto A."/>
            <person name="Ishii H."/>
            <person name="Satoh N."/>
            <person name="Nishiyama T."/>
            <person name="Hasebe M."/>
            <person name="Maruyama T."/>
            <person name="Minagawa J."/>
            <person name="Obokata J."/>
            <person name="Shigenobu S."/>
        </authorList>
    </citation>
    <scope>NUCLEOTIDE SEQUENCE [LARGE SCALE GENOMIC DNA]</scope>
</reference>
<organism evidence="2 3">
    <name type="scientific">Plakobranchus ocellatus</name>
    <dbReference type="NCBI Taxonomy" id="259542"/>
    <lineage>
        <taxon>Eukaryota</taxon>
        <taxon>Metazoa</taxon>
        <taxon>Spiralia</taxon>
        <taxon>Lophotrochozoa</taxon>
        <taxon>Mollusca</taxon>
        <taxon>Gastropoda</taxon>
        <taxon>Heterobranchia</taxon>
        <taxon>Euthyneura</taxon>
        <taxon>Panpulmonata</taxon>
        <taxon>Sacoglossa</taxon>
        <taxon>Placobranchoidea</taxon>
        <taxon>Plakobranchidae</taxon>
        <taxon>Plakobranchus</taxon>
    </lineage>
</organism>
<keyword evidence="1" id="KW-0732">Signal</keyword>
<evidence type="ECO:0000256" key="1">
    <source>
        <dbReference type="SAM" id="SignalP"/>
    </source>
</evidence>
<accession>A0AAV4D9E8</accession>
<dbReference type="AlphaFoldDB" id="A0AAV4D9E8"/>
<feature type="signal peptide" evidence="1">
    <location>
        <begin position="1"/>
        <end position="21"/>
    </location>
</feature>